<organism evidence="2 3">
    <name type="scientific">Thermococcus eurythermalis</name>
    <dbReference type="NCBI Taxonomy" id="1505907"/>
    <lineage>
        <taxon>Archaea</taxon>
        <taxon>Methanobacteriati</taxon>
        <taxon>Methanobacteriota</taxon>
        <taxon>Thermococci</taxon>
        <taxon>Thermococcales</taxon>
        <taxon>Thermococcaceae</taxon>
        <taxon>Thermococcus</taxon>
    </lineage>
</organism>
<protein>
    <submittedName>
        <fullName evidence="2">Uncharacterized protein</fullName>
    </submittedName>
</protein>
<evidence type="ECO:0000256" key="1">
    <source>
        <dbReference type="SAM" id="Phobius"/>
    </source>
</evidence>
<sequence>MDFMTVIAAVIFAGFAVRTVYLLTREDSKKDLLLTTALWGLALFVWGLYLSGRKGWNVSNGIVIFSGIVAFALSFFGLFKLREESPKEFGKEL</sequence>
<keyword evidence="1" id="KW-0812">Transmembrane</keyword>
<feature type="transmembrane region" description="Helical" evidence="1">
    <location>
        <begin position="61"/>
        <end position="81"/>
    </location>
</feature>
<feature type="transmembrane region" description="Helical" evidence="1">
    <location>
        <begin position="6"/>
        <end position="24"/>
    </location>
</feature>
<dbReference type="HOGENOM" id="CLU_2327396_0_0_2"/>
<keyword evidence="1" id="KW-1133">Transmembrane helix</keyword>
<gene>
    <name evidence="2" type="ORF">TEU_04800</name>
</gene>
<feature type="transmembrane region" description="Helical" evidence="1">
    <location>
        <begin position="31"/>
        <end position="49"/>
    </location>
</feature>
<evidence type="ECO:0000313" key="3">
    <source>
        <dbReference type="Proteomes" id="UP000029980"/>
    </source>
</evidence>
<dbReference type="OrthoDB" id="101787at2157"/>
<dbReference type="EMBL" id="CP008887">
    <property type="protein sequence ID" value="AIU69706.1"/>
    <property type="molecule type" value="Genomic_DNA"/>
</dbReference>
<dbReference type="Proteomes" id="UP000029980">
    <property type="component" value="Chromosome"/>
</dbReference>
<proteinExistence type="predicted"/>
<keyword evidence="3" id="KW-1185">Reference proteome</keyword>
<name>A0A097QT97_9EURY</name>
<dbReference type="GeneID" id="25152753"/>
<dbReference type="AlphaFoldDB" id="A0A097QT97"/>
<dbReference type="RefSeq" id="WP_050002684.1">
    <property type="nucleotide sequence ID" value="NZ_CP008887.1"/>
</dbReference>
<accession>A0A097QT97</accession>
<dbReference type="STRING" id="1505907.TEU_04800"/>
<keyword evidence="1" id="KW-0472">Membrane</keyword>
<reference evidence="2 3" key="1">
    <citation type="journal article" date="2015" name="Int. J. Syst. Evol. Microbiol.">
        <title>Thermococcus eurythermalis sp. nov., a conditional piezophilic hyperthermophilic archaeon with a wide temperature range isolated from an oil-immersed chimney in the Guaymas Basin.</title>
        <authorList>
            <person name="Zhao W."/>
            <person name="Zeng X."/>
            <person name="Xiao X."/>
        </authorList>
    </citation>
    <scope>NUCLEOTIDE SEQUENCE [LARGE SCALE GENOMIC DNA]</scope>
    <source>
        <strain evidence="2 3">A501</strain>
    </source>
</reference>
<dbReference type="KEGG" id="teu:TEU_04800"/>
<evidence type="ECO:0000313" key="2">
    <source>
        <dbReference type="EMBL" id="AIU69706.1"/>
    </source>
</evidence>